<evidence type="ECO:0000313" key="5">
    <source>
        <dbReference type="Proteomes" id="UP000770015"/>
    </source>
</evidence>
<reference evidence="4" key="1">
    <citation type="journal article" date="2021" name="Nat. Commun.">
        <title>Genetic determinants of endophytism in the Arabidopsis root mycobiome.</title>
        <authorList>
            <person name="Mesny F."/>
            <person name="Miyauchi S."/>
            <person name="Thiergart T."/>
            <person name="Pickel B."/>
            <person name="Atanasova L."/>
            <person name="Karlsson M."/>
            <person name="Huettel B."/>
            <person name="Barry K.W."/>
            <person name="Haridas S."/>
            <person name="Chen C."/>
            <person name="Bauer D."/>
            <person name="Andreopoulos W."/>
            <person name="Pangilinan J."/>
            <person name="LaButti K."/>
            <person name="Riley R."/>
            <person name="Lipzen A."/>
            <person name="Clum A."/>
            <person name="Drula E."/>
            <person name="Henrissat B."/>
            <person name="Kohler A."/>
            <person name="Grigoriev I.V."/>
            <person name="Martin F.M."/>
            <person name="Hacquard S."/>
        </authorList>
    </citation>
    <scope>NUCLEOTIDE SEQUENCE</scope>
    <source>
        <strain evidence="4">MPI-SDFR-AT-0117</strain>
    </source>
</reference>
<feature type="compositionally biased region" description="Low complexity" evidence="2">
    <location>
        <begin position="87"/>
        <end position="112"/>
    </location>
</feature>
<sequence length="453" mass="49256">MKQRKPHSKSRRGCMQCKRRHVKCDEQGPPCANCVVRKTECSYKDGPSSSAASLDPSSIGIHDLGGNASGSGSSLLLLPEDTIATTTGSSASSSIVSPSSASASTAVSDGSSETSEARKVLELELMHRWSTCTFHSLCSLPEDTHLMQTLLPREGLRHPFVLQGIFAVTALDLAINGSFDRRDSQAYTQAAMQYYSTTSAMLRAWLSDPNSPPDEYWLAFLVSSMAAVYHCAMPQVAIEAESNTSLGHIVGLFNLLNGATTLGLAHVNAILRSPMTSLHSIGIPDQSILDVETRGVLARLNSINDALHARDNPDEIRPDPPLGPLVDPEPLTAHETYRRAIHHLGSCFAEDARGVIRSYCSSYPGWNGKAFGHAVVAHDPMALVIIMHWGVLLDRLGKQMWWATSIGYGLVAELSDLLQHTDMMMLQEVVDAIAWTRRQVGFNDMIMGQEFLA</sequence>
<evidence type="ECO:0000256" key="1">
    <source>
        <dbReference type="ARBA" id="ARBA00023242"/>
    </source>
</evidence>
<organism evidence="4 5">
    <name type="scientific">Plectosphaerella plurivora</name>
    <dbReference type="NCBI Taxonomy" id="936078"/>
    <lineage>
        <taxon>Eukaryota</taxon>
        <taxon>Fungi</taxon>
        <taxon>Dikarya</taxon>
        <taxon>Ascomycota</taxon>
        <taxon>Pezizomycotina</taxon>
        <taxon>Sordariomycetes</taxon>
        <taxon>Hypocreomycetidae</taxon>
        <taxon>Glomerellales</taxon>
        <taxon>Plectosphaerellaceae</taxon>
        <taxon>Plectosphaerella</taxon>
    </lineage>
</organism>
<dbReference type="InterPro" id="IPR001138">
    <property type="entry name" value="Zn2Cys6_DnaBD"/>
</dbReference>
<name>A0A9P8VD07_9PEZI</name>
<dbReference type="OrthoDB" id="4838591at2759"/>
<dbReference type="SMART" id="SM00066">
    <property type="entry name" value="GAL4"/>
    <property type="match status" value="1"/>
</dbReference>
<accession>A0A9P8VD07</accession>
<dbReference type="GO" id="GO:0008270">
    <property type="term" value="F:zinc ion binding"/>
    <property type="evidence" value="ECO:0007669"/>
    <property type="project" value="InterPro"/>
</dbReference>
<dbReference type="InterPro" id="IPR053157">
    <property type="entry name" value="Sterol_Uptake_Regulator"/>
</dbReference>
<proteinExistence type="predicted"/>
<dbReference type="InterPro" id="IPR036864">
    <property type="entry name" value="Zn2-C6_fun-type_DNA-bd_sf"/>
</dbReference>
<comment type="caution">
    <text evidence="4">The sequence shown here is derived from an EMBL/GenBank/DDBJ whole genome shotgun (WGS) entry which is preliminary data.</text>
</comment>
<protein>
    <recommendedName>
        <fullName evidence="3">Zn(2)-C6 fungal-type domain-containing protein</fullName>
    </recommendedName>
</protein>
<dbReference type="Gene3D" id="4.10.240.10">
    <property type="entry name" value="Zn(2)-C6 fungal-type DNA-binding domain"/>
    <property type="match status" value="1"/>
</dbReference>
<feature type="domain" description="Zn(2)-C6 fungal-type" evidence="3">
    <location>
        <begin position="13"/>
        <end position="43"/>
    </location>
</feature>
<feature type="region of interest" description="Disordered" evidence="2">
    <location>
        <begin position="87"/>
        <end position="113"/>
    </location>
</feature>
<dbReference type="GO" id="GO:0001228">
    <property type="term" value="F:DNA-binding transcription activator activity, RNA polymerase II-specific"/>
    <property type="evidence" value="ECO:0007669"/>
    <property type="project" value="TreeGrafter"/>
</dbReference>
<dbReference type="Pfam" id="PF00172">
    <property type="entry name" value="Zn_clus"/>
    <property type="match status" value="1"/>
</dbReference>
<dbReference type="PANTHER" id="PTHR47784:SF10">
    <property type="entry name" value="TRANSCRIPTION FACTOR, PUTATIVE (AFU_ORTHOLOGUE AFUA_6G14150)-RELATED"/>
    <property type="match status" value="1"/>
</dbReference>
<dbReference type="CDD" id="cd00067">
    <property type="entry name" value="GAL4"/>
    <property type="match status" value="1"/>
</dbReference>
<evidence type="ECO:0000256" key="2">
    <source>
        <dbReference type="SAM" id="MobiDB-lite"/>
    </source>
</evidence>
<evidence type="ECO:0000259" key="3">
    <source>
        <dbReference type="PROSITE" id="PS50048"/>
    </source>
</evidence>
<dbReference type="PANTHER" id="PTHR47784">
    <property type="entry name" value="STEROL UPTAKE CONTROL PROTEIN 2"/>
    <property type="match status" value="1"/>
</dbReference>
<keyword evidence="5" id="KW-1185">Reference proteome</keyword>
<dbReference type="SUPFAM" id="SSF57701">
    <property type="entry name" value="Zn2/Cys6 DNA-binding domain"/>
    <property type="match status" value="1"/>
</dbReference>
<keyword evidence="1" id="KW-0539">Nucleus</keyword>
<gene>
    <name evidence="4" type="ORF">F5X68DRAFT_206614</name>
</gene>
<dbReference type="Proteomes" id="UP000770015">
    <property type="component" value="Unassembled WGS sequence"/>
</dbReference>
<dbReference type="EMBL" id="JAGSXJ010000010">
    <property type="protein sequence ID" value="KAH6687969.1"/>
    <property type="molecule type" value="Genomic_DNA"/>
</dbReference>
<evidence type="ECO:0000313" key="4">
    <source>
        <dbReference type="EMBL" id="KAH6687969.1"/>
    </source>
</evidence>
<dbReference type="PROSITE" id="PS50048">
    <property type="entry name" value="ZN2_CY6_FUNGAL_2"/>
    <property type="match status" value="1"/>
</dbReference>
<dbReference type="PROSITE" id="PS00463">
    <property type="entry name" value="ZN2_CY6_FUNGAL_1"/>
    <property type="match status" value="1"/>
</dbReference>
<dbReference type="AlphaFoldDB" id="A0A9P8VD07"/>